<dbReference type="PIRSF" id="PIRSF016379">
    <property type="entry name" value="ENT"/>
    <property type="match status" value="1"/>
</dbReference>
<dbReference type="PANTHER" id="PTHR10332:SF88">
    <property type="entry name" value="EQUILIBRATIVE NUCLEOSIDE TRANSPORTER 1, ISOFORM A"/>
    <property type="match status" value="1"/>
</dbReference>
<proteinExistence type="inferred from homology"/>
<feature type="transmembrane region" description="Helical" evidence="7">
    <location>
        <begin position="314"/>
        <end position="336"/>
    </location>
</feature>
<dbReference type="AlphaFoldDB" id="A0AAW0YJR6"/>
<feature type="transmembrane region" description="Helical" evidence="7">
    <location>
        <begin position="348"/>
        <end position="371"/>
    </location>
</feature>
<sequence length="410" mass="45391">MLSKGGVVYGCFLLLGLGTLLPWNFFITAQTYWDFKFRNTSHTNETMSEPTELQRLYTPMQVCFSQIPNFVFLFINALFSHKLPQRLRLLVSLTLMIILFALTTILTQINTDDWQKGFFILTILIIILINSSGAIFQCGLFGVAGMFPEKYMTAVVAGQALGGVFASGARIVSLSVGAKDENAAFIYFMIAVVVMILTLTAYLYMSKTEFYNHYTNCQAPEKDKSGPPAGRTVAEQIETFKDIWPIGLSVCGVFAVTLGAFPALCVKIISHSEDDKWANVYFQPVVTFLLFNVGDYIGRQGAGFLMWPQRGSKILYIMVLLRVVFIPLFLLCNHNPNSAIPTVFGHDAWYVVFMLLFSLSNGYCSSLCMMYGPKMVSEDKAEVASSMMAAMLGLGLLTGGLSSFAFALIG</sequence>
<accession>A0AAW0YJR6</accession>
<dbReference type="EMBL" id="JARKIK010000005">
    <property type="protein sequence ID" value="KAK8751943.1"/>
    <property type="molecule type" value="Genomic_DNA"/>
</dbReference>
<evidence type="ECO:0000313" key="8">
    <source>
        <dbReference type="EMBL" id="KAK8751943.1"/>
    </source>
</evidence>
<feature type="transmembrane region" description="Helical" evidence="7">
    <location>
        <begin position="151"/>
        <end position="172"/>
    </location>
</feature>
<organism evidence="8 9">
    <name type="scientific">Cherax quadricarinatus</name>
    <name type="common">Australian red claw crayfish</name>
    <dbReference type="NCBI Taxonomy" id="27406"/>
    <lineage>
        <taxon>Eukaryota</taxon>
        <taxon>Metazoa</taxon>
        <taxon>Ecdysozoa</taxon>
        <taxon>Arthropoda</taxon>
        <taxon>Crustacea</taxon>
        <taxon>Multicrustacea</taxon>
        <taxon>Malacostraca</taxon>
        <taxon>Eumalacostraca</taxon>
        <taxon>Eucarida</taxon>
        <taxon>Decapoda</taxon>
        <taxon>Pleocyemata</taxon>
        <taxon>Astacidea</taxon>
        <taxon>Parastacoidea</taxon>
        <taxon>Parastacidae</taxon>
        <taxon>Cherax</taxon>
    </lineage>
</organism>
<dbReference type="PRINTS" id="PR01130">
    <property type="entry name" value="DERENTRNSPRT"/>
</dbReference>
<reference evidence="8 9" key="1">
    <citation type="journal article" date="2024" name="BMC Genomics">
        <title>Genome assembly of redclaw crayfish (Cherax quadricarinatus) provides insights into its immune adaptation and hypoxia tolerance.</title>
        <authorList>
            <person name="Liu Z."/>
            <person name="Zheng J."/>
            <person name="Li H."/>
            <person name="Fang K."/>
            <person name="Wang S."/>
            <person name="He J."/>
            <person name="Zhou D."/>
            <person name="Weng S."/>
            <person name="Chi M."/>
            <person name="Gu Z."/>
            <person name="He J."/>
            <person name="Li F."/>
            <person name="Wang M."/>
        </authorList>
    </citation>
    <scope>NUCLEOTIDE SEQUENCE [LARGE SCALE GENOMIC DNA]</scope>
    <source>
        <strain evidence="8">ZL_2023a</strain>
    </source>
</reference>
<keyword evidence="5 7" id="KW-1133">Transmembrane helix</keyword>
<feature type="transmembrane region" description="Helical" evidence="7">
    <location>
        <begin position="246"/>
        <end position="269"/>
    </location>
</feature>
<feature type="transmembrane region" description="Helical" evidence="7">
    <location>
        <begin position="184"/>
        <end position="204"/>
    </location>
</feature>
<evidence type="ECO:0000256" key="1">
    <source>
        <dbReference type="ARBA" id="ARBA00004141"/>
    </source>
</evidence>
<evidence type="ECO:0000256" key="2">
    <source>
        <dbReference type="ARBA" id="ARBA00007965"/>
    </source>
</evidence>
<dbReference type="InterPro" id="IPR002259">
    <property type="entry name" value="Eqnu_transpt"/>
</dbReference>
<evidence type="ECO:0000256" key="6">
    <source>
        <dbReference type="ARBA" id="ARBA00023136"/>
    </source>
</evidence>
<dbReference type="PANTHER" id="PTHR10332">
    <property type="entry name" value="EQUILIBRATIVE NUCLEOSIDE TRANSPORTER"/>
    <property type="match status" value="1"/>
</dbReference>
<feature type="transmembrane region" description="Helical" evidence="7">
    <location>
        <begin position="56"/>
        <end position="75"/>
    </location>
</feature>
<feature type="transmembrane region" description="Helical" evidence="7">
    <location>
        <begin position="281"/>
        <end position="298"/>
    </location>
</feature>
<evidence type="ECO:0000256" key="3">
    <source>
        <dbReference type="ARBA" id="ARBA00022448"/>
    </source>
</evidence>
<evidence type="ECO:0000256" key="5">
    <source>
        <dbReference type="ARBA" id="ARBA00022989"/>
    </source>
</evidence>
<dbReference type="GO" id="GO:0005886">
    <property type="term" value="C:plasma membrane"/>
    <property type="evidence" value="ECO:0007669"/>
    <property type="project" value="TreeGrafter"/>
</dbReference>
<name>A0AAW0YJR6_CHEQU</name>
<keyword evidence="6 7" id="KW-0472">Membrane</keyword>
<keyword evidence="9" id="KW-1185">Reference proteome</keyword>
<feature type="transmembrane region" description="Helical" evidence="7">
    <location>
        <begin position="118"/>
        <end position="144"/>
    </location>
</feature>
<keyword evidence="4 7" id="KW-0812">Transmembrane</keyword>
<gene>
    <name evidence="8" type="ORF">OTU49_011201</name>
</gene>
<evidence type="ECO:0000256" key="7">
    <source>
        <dbReference type="SAM" id="Phobius"/>
    </source>
</evidence>
<comment type="subcellular location">
    <subcellularLocation>
        <location evidence="1">Membrane</location>
        <topology evidence="1">Multi-pass membrane protein</topology>
    </subcellularLocation>
</comment>
<comment type="similarity">
    <text evidence="2">Belongs to the SLC29A/ENT transporter (TC 2.A.57) family.</text>
</comment>
<dbReference type="InterPro" id="IPR036259">
    <property type="entry name" value="MFS_trans_sf"/>
</dbReference>
<evidence type="ECO:0000313" key="9">
    <source>
        <dbReference type="Proteomes" id="UP001445076"/>
    </source>
</evidence>
<comment type="caution">
    <text evidence="8">The sequence shown here is derived from an EMBL/GenBank/DDBJ whole genome shotgun (WGS) entry which is preliminary data.</text>
</comment>
<dbReference type="GO" id="GO:0005337">
    <property type="term" value="F:nucleoside transmembrane transporter activity"/>
    <property type="evidence" value="ECO:0007669"/>
    <property type="project" value="InterPro"/>
</dbReference>
<evidence type="ECO:0000256" key="4">
    <source>
        <dbReference type="ARBA" id="ARBA00022692"/>
    </source>
</evidence>
<feature type="transmembrane region" description="Helical" evidence="7">
    <location>
        <begin position="7"/>
        <end position="27"/>
    </location>
</feature>
<keyword evidence="3" id="KW-0813">Transport</keyword>
<dbReference type="SUPFAM" id="SSF103473">
    <property type="entry name" value="MFS general substrate transporter"/>
    <property type="match status" value="1"/>
</dbReference>
<feature type="transmembrane region" description="Helical" evidence="7">
    <location>
        <begin position="383"/>
        <end position="409"/>
    </location>
</feature>
<evidence type="ECO:0008006" key="10">
    <source>
        <dbReference type="Google" id="ProtNLM"/>
    </source>
</evidence>
<feature type="transmembrane region" description="Helical" evidence="7">
    <location>
        <begin position="87"/>
        <end position="106"/>
    </location>
</feature>
<dbReference type="Pfam" id="PF01733">
    <property type="entry name" value="Nucleoside_tran"/>
    <property type="match status" value="1"/>
</dbReference>
<protein>
    <recommendedName>
        <fullName evidence="10">Equilibrative nucleoside transporter 3</fullName>
    </recommendedName>
</protein>
<dbReference type="Proteomes" id="UP001445076">
    <property type="component" value="Unassembled WGS sequence"/>
</dbReference>